<dbReference type="InterPro" id="IPR050911">
    <property type="entry name" value="DRAM/TMEM150_Autophagy_Mod"/>
</dbReference>
<evidence type="ECO:0000256" key="6">
    <source>
        <dbReference type="SAM" id="Phobius"/>
    </source>
</evidence>
<evidence type="ECO:0000256" key="1">
    <source>
        <dbReference type="ARBA" id="ARBA00004127"/>
    </source>
</evidence>
<evidence type="ECO:0000259" key="7">
    <source>
        <dbReference type="Pfam" id="PF10277"/>
    </source>
</evidence>
<keyword evidence="8" id="KW-1185">Reference proteome</keyword>
<dbReference type="WBParaSite" id="HCON_00188260-00001">
    <property type="protein sequence ID" value="HCON_00188260-00001"/>
    <property type="gene ID" value="HCON_00188260"/>
</dbReference>
<protein>
    <submittedName>
        <fullName evidence="9">DNA damage-regulated autophagy modulator protein 2</fullName>
    </submittedName>
</protein>
<dbReference type="InterPro" id="IPR019402">
    <property type="entry name" value="CWH43_N"/>
</dbReference>
<keyword evidence="5 6" id="KW-0472">Membrane</keyword>
<name>A0A7I4Z762_HAECO</name>
<feature type="transmembrane region" description="Helical" evidence="6">
    <location>
        <begin position="153"/>
        <end position="175"/>
    </location>
</feature>
<evidence type="ECO:0000256" key="4">
    <source>
        <dbReference type="ARBA" id="ARBA00022989"/>
    </source>
</evidence>
<feature type="domain" description="CWH43-like N-terminal" evidence="7">
    <location>
        <begin position="7"/>
        <end position="171"/>
    </location>
</feature>
<dbReference type="PANTHER" id="PTHR21324:SF2">
    <property type="entry name" value="EG:22E5.9 PROTEIN"/>
    <property type="match status" value="1"/>
</dbReference>
<sequence>MAHGELALFPVLSVLFALLAFFIGYAIAVSKGHVDAFLPFISDCAAIQPESSIFGQLFNISAFFLAVTVFLIHRQTMLFHARDYENNIVVWRIFSIILMLIGFVAALGASIVSNFQEGPQLVTHNTGAFMLFIGIVVYFWGQTIMSCGLRPRMIPLRVICFRVLINLIVTALLAFRRSETWSVCTLGRNKLNHFQNFHTSLCTIAFRFFSISMPNM</sequence>
<dbReference type="Pfam" id="PF10277">
    <property type="entry name" value="Frag1"/>
    <property type="match status" value="1"/>
</dbReference>
<comment type="similarity">
    <text evidence="2">Belongs to the DRAM/TMEM150 family.</text>
</comment>
<dbReference type="AlphaFoldDB" id="A0A7I4Z762"/>
<evidence type="ECO:0000313" key="9">
    <source>
        <dbReference type="WBParaSite" id="HCON_00188260-00001"/>
    </source>
</evidence>
<feature type="transmembrane region" description="Helical" evidence="6">
    <location>
        <begin position="52"/>
        <end position="72"/>
    </location>
</feature>
<dbReference type="PANTHER" id="PTHR21324">
    <property type="entry name" value="FASTING-INDUCIBLE INTEGRAL MEMBRANE PROTEIN TM6P1-RELATED"/>
    <property type="match status" value="1"/>
</dbReference>
<keyword evidence="3 6" id="KW-0812">Transmembrane</keyword>
<organism evidence="8 9">
    <name type="scientific">Haemonchus contortus</name>
    <name type="common">Barber pole worm</name>
    <dbReference type="NCBI Taxonomy" id="6289"/>
    <lineage>
        <taxon>Eukaryota</taxon>
        <taxon>Metazoa</taxon>
        <taxon>Ecdysozoa</taxon>
        <taxon>Nematoda</taxon>
        <taxon>Chromadorea</taxon>
        <taxon>Rhabditida</taxon>
        <taxon>Rhabditina</taxon>
        <taxon>Rhabditomorpha</taxon>
        <taxon>Strongyloidea</taxon>
        <taxon>Trichostrongylidae</taxon>
        <taxon>Haemonchus</taxon>
    </lineage>
</organism>
<evidence type="ECO:0000256" key="2">
    <source>
        <dbReference type="ARBA" id="ARBA00006565"/>
    </source>
</evidence>
<evidence type="ECO:0000313" key="8">
    <source>
        <dbReference type="Proteomes" id="UP000025227"/>
    </source>
</evidence>
<dbReference type="Proteomes" id="UP000025227">
    <property type="component" value="Unplaced"/>
</dbReference>
<comment type="subcellular location">
    <subcellularLocation>
        <location evidence="1">Endomembrane system</location>
        <topology evidence="1">Multi-pass membrane protein</topology>
    </subcellularLocation>
</comment>
<reference evidence="9" key="1">
    <citation type="submission" date="2020-12" db="UniProtKB">
        <authorList>
            <consortium name="WormBaseParasite"/>
        </authorList>
    </citation>
    <scope>IDENTIFICATION</scope>
    <source>
        <strain evidence="9">MHco3</strain>
    </source>
</reference>
<proteinExistence type="inferred from homology"/>
<evidence type="ECO:0000256" key="5">
    <source>
        <dbReference type="ARBA" id="ARBA00023136"/>
    </source>
</evidence>
<feature type="transmembrane region" description="Helical" evidence="6">
    <location>
        <begin position="93"/>
        <end position="115"/>
    </location>
</feature>
<dbReference type="OrthoDB" id="191706at2759"/>
<evidence type="ECO:0000256" key="3">
    <source>
        <dbReference type="ARBA" id="ARBA00022692"/>
    </source>
</evidence>
<feature type="transmembrane region" description="Helical" evidence="6">
    <location>
        <begin position="121"/>
        <end position="141"/>
    </location>
</feature>
<dbReference type="GO" id="GO:0012505">
    <property type="term" value="C:endomembrane system"/>
    <property type="evidence" value="ECO:0007669"/>
    <property type="project" value="UniProtKB-SubCell"/>
</dbReference>
<accession>A0A7I4Z762</accession>
<keyword evidence="4 6" id="KW-1133">Transmembrane helix</keyword>